<name>A0ABU9C036_9BURK</name>
<feature type="domain" description="Activator of Hsp90 ATPase homologue 1/2-like C-terminal" evidence="2">
    <location>
        <begin position="29"/>
        <end position="153"/>
    </location>
</feature>
<dbReference type="Proteomes" id="UP001371218">
    <property type="component" value="Unassembled WGS sequence"/>
</dbReference>
<sequence length="178" mass="19848">MSATTLEASPYGEYVCPDTLVLQRTLPGPIERVWRYLTDSELRQQWLAAGPMSLQPGADFELVWRNDELSASASERPAGFPAESRATCQITQVDPLRELSFHWPGAGDVTFALEAQGSDVLLTVTHRLLPHRAMSVMVGAGWHMHCDILAARLAGTRPGSFWSGWARLRDEYEQRAPR</sequence>
<dbReference type="Gene3D" id="3.30.530.20">
    <property type="match status" value="1"/>
</dbReference>
<dbReference type="InterPro" id="IPR013538">
    <property type="entry name" value="ASHA1/2-like_C"/>
</dbReference>
<evidence type="ECO:0000313" key="4">
    <source>
        <dbReference type="Proteomes" id="UP001371218"/>
    </source>
</evidence>
<gene>
    <name evidence="3" type="ORF">AACH06_26880</name>
</gene>
<protein>
    <submittedName>
        <fullName evidence="3">SRPBCC family protein</fullName>
    </submittedName>
</protein>
<dbReference type="SUPFAM" id="SSF55961">
    <property type="entry name" value="Bet v1-like"/>
    <property type="match status" value="1"/>
</dbReference>
<reference evidence="3 4" key="1">
    <citation type="submission" date="2024-04" db="EMBL/GenBank/DDBJ databases">
        <title>Novel species of the genus Ideonella isolated from streams.</title>
        <authorList>
            <person name="Lu H."/>
        </authorList>
    </citation>
    <scope>NUCLEOTIDE SEQUENCE [LARGE SCALE GENOMIC DNA]</scope>
    <source>
        <strain evidence="3 4">DXS29W</strain>
    </source>
</reference>
<organism evidence="3 4">
    <name type="scientific">Ideonella lacteola</name>
    <dbReference type="NCBI Taxonomy" id="2984193"/>
    <lineage>
        <taxon>Bacteria</taxon>
        <taxon>Pseudomonadati</taxon>
        <taxon>Pseudomonadota</taxon>
        <taxon>Betaproteobacteria</taxon>
        <taxon>Burkholderiales</taxon>
        <taxon>Sphaerotilaceae</taxon>
        <taxon>Ideonella</taxon>
    </lineage>
</organism>
<accession>A0ABU9C036</accession>
<dbReference type="InterPro" id="IPR023393">
    <property type="entry name" value="START-like_dom_sf"/>
</dbReference>
<evidence type="ECO:0000313" key="3">
    <source>
        <dbReference type="EMBL" id="MEK8034470.1"/>
    </source>
</evidence>
<evidence type="ECO:0000259" key="2">
    <source>
        <dbReference type="Pfam" id="PF08327"/>
    </source>
</evidence>
<keyword evidence="4" id="KW-1185">Reference proteome</keyword>
<dbReference type="RefSeq" id="WP_341428899.1">
    <property type="nucleotide sequence ID" value="NZ_JBBUTG010000029.1"/>
</dbReference>
<evidence type="ECO:0000256" key="1">
    <source>
        <dbReference type="ARBA" id="ARBA00006817"/>
    </source>
</evidence>
<dbReference type="CDD" id="cd08899">
    <property type="entry name" value="SRPBCC_CalC_Aha1-like_6"/>
    <property type="match status" value="1"/>
</dbReference>
<proteinExistence type="inferred from homology"/>
<dbReference type="EMBL" id="JBBUTG010000029">
    <property type="protein sequence ID" value="MEK8034470.1"/>
    <property type="molecule type" value="Genomic_DNA"/>
</dbReference>
<dbReference type="Pfam" id="PF08327">
    <property type="entry name" value="AHSA1"/>
    <property type="match status" value="1"/>
</dbReference>
<comment type="similarity">
    <text evidence="1">Belongs to the AHA1 family.</text>
</comment>
<comment type="caution">
    <text evidence="3">The sequence shown here is derived from an EMBL/GenBank/DDBJ whole genome shotgun (WGS) entry which is preliminary data.</text>
</comment>